<dbReference type="EMBL" id="JANHOG010002372">
    <property type="protein sequence ID" value="KAJ3524103.1"/>
    <property type="molecule type" value="Genomic_DNA"/>
</dbReference>
<organism evidence="1 2">
    <name type="scientific">Phlebia brevispora</name>
    <dbReference type="NCBI Taxonomy" id="194682"/>
    <lineage>
        <taxon>Eukaryota</taxon>
        <taxon>Fungi</taxon>
        <taxon>Dikarya</taxon>
        <taxon>Basidiomycota</taxon>
        <taxon>Agaricomycotina</taxon>
        <taxon>Agaricomycetes</taxon>
        <taxon>Polyporales</taxon>
        <taxon>Meruliaceae</taxon>
        <taxon>Phlebia</taxon>
    </lineage>
</organism>
<comment type="caution">
    <text evidence="1">The sequence shown here is derived from an EMBL/GenBank/DDBJ whole genome shotgun (WGS) entry which is preliminary data.</text>
</comment>
<dbReference type="Proteomes" id="UP001148662">
    <property type="component" value="Unassembled WGS sequence"/>
</dbReference>
<evidence type="ECO:0000313" key="1">
    <source>
        <dbReference type="EMBL" id="KAJ3524103.1"/>
    </source>
</evidence>
<protein>
    <submittedName>
        <fullName evidence="1">Uncharacterized protein</fullName>
    </submittedName>
</protein>
<accession>A0ACC1RSC6</accession>
<keyword evidence="2" id="KW-1185">Reference proteome</keyword>
<evidence type="ECO:0000313" key="2">
    <source>
        <dbReference type="Proteomes" id="UP001148662"/>
    </source>
</evidence>
<sequence>MTSECSMMPICNICPIMLMSVFFRQLQVQLRRTHQDPHNLSPSSNHDFLTMSHMVLMPMLVLIWQQAISFSRLHLRVAICSPALDIEVVVPVRGMLVLMLMMMPTPVPVLMMVTMHMLMMFM</sequence>
<name>A0ACC1RSC6_9APHY</name>
<proteinExistence type="predicted"/>
<reference evidence="1" key="1">
    <citation type="submission" date="2022-07" db="EMBL/GenBank/DDBJ databases">
        <title>Genome Sequence of Phlebia brevispora.</title>
        <authorList>
            <person name="Buettner E."/>
        </authorList>
    </citation>
    <scope>NUCLEOTIDE SEQUENCE</scope>
    <source>
        <strain evidence="1">MPL23</strain>
    </source>
</reference>
<gene>
    <name evidence="1" type="ORF">NM688_g8620</name>
</gene>